<dbReference type="InterPro" id="IPR052559">
    <property type="entry name" value="V-haloperoxidase"/>
</dbReference>
<feature type="domain" description="Ice-binding protein C-terminal" evidence="2">
    <location>
        <begin position="233"/>
        <end position="257"/>
    </location>
</feature>
<dbReference type="SUPFAM" id="SSF48317">
    <property type="entry name" value="Acid phosphatase/Vanadium-dependent haloperoxidase"/>
    <property type="match status" value="1"/>
</dbReference>
<dbReference type="Pfam" id="PF07589">
    <property type="entry name" value="PEP-CTERM"/>
    <property type="match status" value="1"/>
</dbReference>
<dbReference type="AlphaFoldDB" id="A0A917ECL1"/>
<dbReference type="CDD" id="cd03398">
    <property type="entry name" value="PAP2_haloperoxidase"/>
    <property type="match status" value="1"/>
</dbReference>
<dbReference type="PANTHER" id="PTHR34599:SF1">
    <property type="entry name" value="PHOSPHATIDIC ACID PHOSPHATASE TYPE 2_HALOPEROXIDASE DOMAIN-CONTAINING PROTEIN"/>
    <property type="match status" value="1"/>
</dbReference>
<evidence type="ECO:0008006" key="5">
    <source>
        <dbReference type="Google" id="ProtNLM"/>
    </source>
</evidence>
<evidence type="ECO:0000313" key="4">
    <source>
        <dbReference type="Proteomes" id="UP000635071"/>
    </source>
</evidence>
<proteinExistence type="predicted"/>
<gene>
    <name evidence="3" type="ORF">GCM10011529_31320</name>
</gene>
<dbReference type="EMBL" id="BMJM01000022">
    <property type="protein sequence ID" value="GGE22474.1"/>
    <property type="molecule type" value="Genomic_DNA"/>
</dbReference>
<dbReference type="Pfam" id="PF01569">
    <property type="entry name" value="PAP2"/>
    <property type="match status" value="1"/>
</dbReference>
<dbReference type="NCBIfam" id="TIGR02595">
    <property type="entry name" value="PEP_CTERM"/>
    <property type="match status" value="1"/>
</dbReference>
<reference evidence="3" key="1">
    <citation type="journal article" date="2014" name="Int. J. Syst. Evol. Microbiol.">
        <title>Complete genome sequence of Corynebacterium casei LMG S-19264T (=DSM 44701T), isolated from a smear-ripened cheese.</title>
        <authorList>
            <consortium name="US DOE Joint Genome Institute (JGI-PGF)"/>
            <person name="Walter F."/>
            <person name="Albersmeier A."/>
            <person name="Kalinowski J."/>
            <person name="Ruckert C."/>
        </authorList>
    </citation>
    <scope>NUCLEOTIDE SEQUENCE</scope>
    <source>
        <strain evidence="3">CGMCC 1.15519</strain>
    </source>
</reference>
<dbReference type="Proteomes" id="UP000635071">
    <property type="component" value="Unassembled WGS sequence"/>
</dbReference>
<comment type="caution">
    <text evidence="3">The sequence shown here is derived from an EMBL/GenBank/DDBJ whole genome shotgun (WGS) entry which is preliminary data.</text>
</comment>
<keyword evidence="4" id="KW-1185">Reference proteome</keyword>
<dbReference type="InterPro" id="IPR000326">
    <property type="entry name" value="PAP2/HPO"/>
</dbReference>
<evidence type="ECO:0000313" key="3">
    <source>
        <dbReference type="EMBL" id="GGE22474.1"/>
    </source>
</evidence>
<name>A0A917ECL1_9SPHN</name>
<dbReference type="PANTHER" id="PTHR34599">
    <property type="entry name" value="PEROXIDASE-RELATED"/>
    <property type="match status" value="1"/>
</dbReference>
<protein>
    <recommendedName>
        <fullName evidence="5">PEP-CTERM sorting domain-containing protein</fullName>
    </recommendedName>
</protein>
<accession>A0A917ECL1</accession>
<evidence type="ECO:0000259" key="2">
    <source>
        <dbReference type="Pfam" id="PF07589"/>
    </source>
</evidence>
<dbReference type="InterPro" id="IPR036938">
    <property type="entry name" value="PAP2/HPO_sf"/>
</dbReference>
<sequence length="273" mass="28696">MRQWGAMDPFLLASGDQFRPGAPPALGSEAYAAAYNEVREIGSATSLLRTADQSAAATYWVTATWPGPWLRAAIDASEASGNSMIDNAALFARMNVAMVDATVGIFDAKYTFDYWRPVTAIQNGDLDGNAATVQDAGWSSYVVTPPHPSYVSGHSAIASSAAAILSDAFGDAAPLCIGWASLDRCWGSYTAAGEEAAMSRLWGGIHWRFDNEAGTVLGRSVADWTLGQTAFAAVPEPGSWVMLVVGFGLVGGVMRKRGAASAMRGTGTRASRI</sequence>
<feature type="domain" description="Phosphatidic acid phosphatase type 2/haloperoxidase" evidence="1">
    <location>
        <begin position="97"/>
        <end position="226"/>
    </location>
</feature>
<dbReference type="InterPro" id="IPR013424">
    <property type="entry name" value="Ice-binding_C"/>
</dbReference>
<dbReference type="Gene3D" id="1.10.606.20">
    <property type="match status" value="1"/>
</dbReference>
<reference evidence="3" key="2">
    <citation type="submission" date="2020-09" db="EMBL/GenBank/DDBJ databases">
        <authorList>
            <person name="Sun Q."/>
            <person name="Zhou Y."/>
        </authorList>
    </citation>
    <scope>NUCLEOTIDE SEQUENCE</scope>
    <source>
        <strain evidence="3">CGMCC 1.15519</strain>
    </source>
</reference>
<organism evidence="3 4">
    <name type="scientific">Sandarakinorhabdus glacialis</name>
    <dbReference type="NCBI Taxonomy" id="1614636"/>
    <lineage>
        <taxon>Bacteria</taxon>
        <taxon>Pseudomonadati</taxon>
        <taxon>Pseudomonadota</taxon>
        <taxon>Alphaproteobacteria</taxon>
        <taxon>Sphingomonadales</taxon>
        <taxon>Sphingosinicellaceae</taxon>
        <taxon>Sandarakinorhabdus</taxon>
    </lineage>
</organism>
<evidence type="ECO:0000259" key="1">
    <source>
        <dbReference type="Pfam" id="PF01569"/>
    </source>
</evidence>
<dbReference type="NCBIfam" id="NF035944">
    <property type="entry name" value="PEPxxWA-CTERM"/>
    <property type="match status" value="1"/>
</dbReference>